<dbReference type="SMART" id="SM00342">
    <property type="entry name" value="HTH_ARAC"/>
    <property type="match status" value="1"/>
</dbReference>
<feature type="compositionally biased region" description="Basic and acidic residues" evidence="3">
    <location>
        <begin position="316"/>
        <end position="325"/>
    </location>
</feature>
<evidence type="ECO:0000313" key="6">
    <source>
        <dbReference type="Proteomes" id="UP000509303"/>
    </source>
</evidence>
<gene>
    <name evidence="5" type="ORF">HUT08_10890</name>
</gene>
<protein>
    <submittedName>
        <fullName evidence="5">Helix-turn-helix domain-containing protein</fullName>
    </submittedName>
</protein>
<dbReference type="InterPro" id="IPR009057">
    <property type="entry name" value="Homeodomain-like_sf"/>
</dbReference>
<keyword evidence="1" id="KW-0805">Transcription regulation</keyword>
<sequence length="325" mass="34629">MSVVALLALDGMPAHQLSTPGMVLAAAHDSARVGYELRVCAPARTFTTGAPAALTVTAPWGLAGLADAAAVIVPGHADALGDPPAEVVAALRAAAERGSRLLAVGTGTFTLAATGLLDGRRATTTWQHAAELAARHPRVAVDPEGAPVADGPFLTGAGVHGGLDLVLALIERDHGPRVVAATLRHLLRPLLAEASSAQEEIDRGIAATAGLEPTVRWLEANLHRPLALTDIAAHARLSVRSLNRRFRDHTGHSPLQYLLHARLERARHLLEETDEPVERVAERAGFSSPESLRRHFRRATGAVPRAYRTAHRKARRTDDPRPHQR</sequence>
<proteinExistence type="predicted"/>
<name>A0A7H8N6L7_9ACTN</name>
<dbReference type="EMBL" id="CP054929">
    <property type="protein sequence ID" value="QKW49966.1"/>
    <property type="molecule type" value="Genomic_DNA"/>
</dbReference>
<dbReference type="InterPro" id="IPR052158">
    <property type="entry name" value="INH-QAR"/>
</dbReference>
<dbReference type="Proteomes" id="UP000509303">
    <property type="component" value="Chromosome"/>
</dbReference>
<dbReference type="AlphaFoldDB" id="A0A7H8N6L7"/>
<evidence type="ECO:0000259" key="4">
    <source>
        <dbReference type="PROSITE" id="PS01124"/>
    </source>
</evidence>
<dbReference type="PANTHER" id="PTHR43130:SF3">
    <property type="entry name" value="HTH-TYPE TRANSCRIPTIONAL REGULATOR RV1931C"/>
    <property type="match status" value="1"/>
</dbReference>
<keyword evidence="6" id="KW-1185">Reference proteome</keyword>
<accession>A0A7H8N6L7</accession>
<dbReference type="SUPFAM" id="SSF52317">
    <property type="entry name" value="Class I glutamine amidotransferase-like"/>
    <property type="match status" value="1"/>
</dbReference>
<dbReference type="Gene3D" id="1.10.10.60">
    <property type="entry name" value="Homeodomain-like"/>
    <property type="match status" value="1"/>
</dbReference>
<dbReference type="Pfam" id="PF12833">
    <property type="entry name" value="HTH_18"/>
    <property type="match status" value="1"/>
</dbReference>
<dbReference type="RefSeq" id="WP_176161701.1">
    <property type="nucleotide sequence ID" value="NZ_CP054929.1"/>
</dbReference>
<dbReference type="PROSITE" id="PS01124">
    <property type="entry name" value="HTH_ARAC_FAMILY_2"/>
    <property type="match status" value="1"/>
</dbReference>
<reference evidence="5 6" key="1">
    <citation type="submission" date="2020-06" db="EMBL/GenBank/DDBJ databases">
        <title>Genome mining for natural products.</title>
        <authorList>
            <person name="Zhang B."/>
            <person name="Shi J."/>
            <person name="Ge H."/>
        </authorList>
    </citation>
    <scope>NUCLEOTIDE SEQUENCE [LARGE SCALE GENOMIC DNA]</scope>
    <source>
        <strain evidence="5 6">NA00687</strain>
    </source>
</reference>
<dbReference type="InterPro" id="IPR018060">
    <property type="entry name" value="HTH_AraC"/>
</dbReference>
<evidence type="ECO:0000256" key="1">
    <source>
        <dbReference type="ARBA" id="ARBA00023015"/>
    </source>
</evidence>
<dbReference type="GO" id="GO:0043565">
    <property type="term" value="F:sequence-specific DNA binding"/>
    <property type="evidence" value="ECO:0007669"/>
    <property type="project" value="InterPro"/>
</dbReference>
<feature type="region of interest" description="Disordered" evidence="3">
    <location>
        <begin position="280"/>
        <end position="325"/>
    </location>
</feature>
<dbReference type="InterPro" id="IPR002818">
    <property type="entry name" value="DJ-1/PfpI"/>
</dbReference>
<keyword evidence="2" id="KW-0804">Transcription</keyword>
<dbReference type="Pfam" id="PF01965">
    <property type="entry name" value="DJ-1_PfpI"/>
    <property type="match status" value="1"/>
</dbReference>
<evidence type="ECO:0000313" key="5">
    <source>
        <dbReference type="EMBL" id="QKW49966.1"/>
    </source>
</evidence>
<dbReference type="InterPro" id="IPR029062">
    <property type="entry name" value="Class_I_gatase-like"/>
</dbReference>
<dbReference type="PANTHER" id="PTHR43130">
    <property type="entry name" value="ARAC-FAMILY TRANSCRIPTIONAL REGULATOR"/>
    <property type="match status" value="1"/>
</dbReference>
<organism evidence="5 6">
    <name type="scientific">Streptomyces buecherae</name>
    <dbReference type="NCBI Taxonomy" id="2763006"/>
    <lineage>
        <taxon>Bacteria</taxon>
        <taxon>Bacillati</taxon>
        <taxon>Actinomycetota</taxon>
        <taxon>Actinomycetes</taxon>
        <taxon>Kitasatosporales</taxon>
        <taxon>Streptomycetaceae</taxon>
        <taxon>Streptomyces</taxon>
    </lineage>
</organism>
<dbReference type="GO" id="GO:0003700">
    <property type="term" value="F:DNA-binding transcription factor activity"/>
    <property type="evidence" value="ECO:0007669"/>
    <property type="project" value="InterPro"/>
</dbReference>
<evidence type="ECO:0000256" key="3">
    <source>
        <dbReference type="SAM" id="MobiDB-lite"/>
    </source>
</evidence>
<dbReference type="Gene3D" id="3.40.50.880">
    <property type="match status" value="1"/>
</dbReference>
<dbReference type="SUPFAM" id="SSF46689">
    <property type="entry name" value="Homeodomain-like"/>
    <property type="match status" value="2"/>
</dbReference>
<feature type="domain" description="HTH araC/xylS-type" evidence="4">
    <location>
        <begin position="212"/>
        <end position="310"/>
    </location>
</feature>
<evidence type="ECO:0000256" key="2">
    <source>
        <dbReference type="ARBA" id="ARBA00023163"/>
    </source>
</evidence>